<comment type="catalytic activity">
    <reaction evidence="1 8">
        <text>5-hydroxyisourate + H2O = 5-hydroxy-2-oxo-4-ureido-2,5-dihydro-1H-imidazole-5-carboxylate + H(+)</text>
        <dbReference type="Rhea" id="RHEA:23736"/>
        <dbReference type="ChEBI" id="CHEBI:15377"/>
        <dbReference type="ChEBI" id="CHEBI:15378"/>
        <dbReference type="ChEBI" id="CHEBI:18072"/>
        <dbReference type="ChEBI" id="CHEBI:58639"/>
        <dbReference type="EC" id="3.5.2.17"/>
    </reaction>
</comment>
<dbReference type="SUPFAM" id="SSF49472">
    <property type="entry name" value="Transthyretin (synonym: prealbumin)"/>
    <property type="match status" value="1"/>
</dbReference>
<evidence type="ECO:0000256" key="1">
    <source>
        <dbReference type="ARBA" id="ARBA00001043"/>
    </source>
</evidence>
<dbReference type="GO" id="GO:0006144">
    <property type="term" value="P:purine nucleobase metabolic process"/>
    <property type="evidence" value="ECO:0007669"/>
    <property type="project" value="UniProtKB-KW"/>
</dbReference>
<dbReference type="Proteomes" id="UP000013201">
    <property type="component" value="Unassembled WGS sequence"/>
</dbReference>
<keyword evidence="6 8" id="KW-0378">Hydrolase</keyword>
<feature type="binding site" evidence="7">
    <location>
        <position position="43"/>
    </location>
    <ligand>
        <name>substrate</name>
    </ligand>
</feature>
<dbReference type="GO" id="GO:0033971">
    <property type="term" value="F:hydroxyisourate hydrolase activity"/>
    <property type="evidence" value="ECO:0007669"/>
    <property type="project" value="UniProtKB-EC"/>
</dbReference>
<comment type="similarity">
    <text evidence="3 8">Belongs to the transthyretin family. 5-hydroxyisourate hydrolase subfamily.</text>
</comment>
<evidence type="ECO:0000256" key="3">
    <source>
        <dbReference type="ARBA" id="ARBA00009850"/>
    </source>
</evidence>
<sequence>MMASLSTHVLDTSHGCPAAGVALRLLDGDGAMLFAAATDADGRCPGLPALAQGRYRLEFAVAPYFAGRGVDLPDPPFLDIIVLDFGIADEAHYHVPLLVSPYGYSTYRGS</sequence>
<comment type="subunit">
    <text evidence="4 8">Homotetramer.</text>
</comment>
<keyword evidence="5 8" id="KW-0659">Purine metabolism</keyword>
<gene>
    <name evidence="10" type="ORF">EBBID32_7800</name>
</gene>
<reference evidence="11" key="2">
    <citation type="submission" date="2013-04" db="EMBL/GenBank/DDBJ databases">
        <title>Bisphenol A degrading Sphingobium sp. strain BiD32.</title>
        <authorList>
            <person name="Nielsen J.L."/>
            <person name="Zhou N.A."/>
            <person name="Kjeldal H."/>
        </authorList>
    </citation>
    <scope>NUCLEOTIDE SEQUENCE [LARGE SCALE GENOMIC DNA]</scope>
    <source>
        <strain evidence="11">BiD32</strain>
    </source>
</reference>
<dbReference type="EMBL" id="CAVK010000039">
    <property type="protein sequence ID" value="CCW16444.1"/>
    <property type="molecule type" value="Genomic_DNA"/>
</dbReference>
<name>N1MI30_9SPHN</name>
<dbReference type="PRINTS" id="PR00189">
    <property type="entry name" value="TRNSTHYRETIN"/>
</dbReference>
<dbReference type="PANTHER" id="PTHR10395">
    <property type="entry name" value="URICASE AND TRANSTHYRETIN-RELATED"/>
    <property type="match status" value="1"/>
</dbReference>
<dbReference type="Pfam" id="PF00576">
    <property type="entry name" value="Transthyretin"/>
    <property type="match status" value="1"/>
</dbReference>
<dbReference type="InterPro" id="IPR023416">
    <property type="entry name" value="Transthyretin/HIU_hydrolase_d"/>
</dbReference>
<organism evidence="10 11">
    <name type="scientific">Sphingobium indicum BiD32</name>
    <dbReference type="NCBI Taxonomy" id="1301087"/>
    <lineage>
        <taxon>Bacteria</taxon>
        <taxon>Pseudomonadati</taxon>
        <taxon>Pseudomonadota</taxon>
        <taxon>Alphaproteobacteria</taxon>
        <taxon>Sphingomonadales</taxon>
        <taxon>Sphingomonadaceae</taxon>
        <taxon>Sphingobium</taxon>
    </lineage>
</organism>
<dbReference type="InterPro" id="IPR014306">
    <property type="entry name" value="Hydroxyisourate_hydrolase"/>
</dbReference>
<evidence type="ECO:0000256" key="8">
    <source>
        <dbReference type="RuleBase" id="RU361270"/>
    </source>
</evidence>
<proteinExistence type="inferred from homology"/>
<dbReference type="OrthoDB" id="9792386at2"/>
<feature type="domain" description="Transthyretin/hydroxyisourate hydrolase" evidence="9">
    <location>
        <begin position="5"/>
        <end position="109"/>
    </location>
</feature>
<feature type="binding site" evidence="7">
    <location>
        <position position="107"/>
    </location>
    <ligand>
        <name>substrate</name>
    </ligand>
</feature>
<evidence type="ECO:0000313" key="10">
    <source>
        <dbReference type="EMBL" id="CCW16444.1"/>
    </source>
</evidence>
<evidence type="ECO:0000259" key="9">
    <source>
        <dbReference type="Pfam" id="PF00576"/>
    </source>
</evidence>
<dbReference type="PROSITE" id="PS00769">
    <property type="entry name" value="TRANSTHYRETIN_2"/>
    <property type="match status" value="1"/>
</dbReference>
<dbReference type="EC" id="3.5.2.17" evidence="8"/>
<evidence type="ECO:0000256" key="7">
    <source>
        <dbReference type="PIRSR" id="PIRSR600895-51"/>
    </source>
</evidence>
<dbReference type="InterPro" id="IPR000895">
    <property type="entry name" value="Transthyretin/HIU_hydrolase"/>
</dbReference>
<dbReference type="InterPro" id="IPR023419">
    <property type="entry name" value="Transthyretin_CS"/>
</dbReference>
<feature type="binding site" evidence="7">
    <location>
        <position position="8"/>
    </location>
    <ligand>
        <name>substrate</name>
    </ligand>
</feature>
<evidence type="ECO:0000313" key="11">
    <source>
        <dbReference type="Proteomes" id="UP000013201"/>
    </source>
</evidence>
<evidence type="ECO:0000256" key="4">
    <source>
        <dbReference type="ARBA" id="ARBA00011881"/>
    </source>
</evidence>
<dbReference type="Gene3D" id="2.60.40.180">
    <property type="entry name" value="Transthyretin/hydroxyisourate hydrolase domain"/>
    <property type="match status" value="1"/>
</dbReference>
<accession>N1MI30</accession>
<dbReference type="PANTHER" id="PTHR10395:SF7">
    <property type="entry name" value="5-HYDROXYISOURATE HYDROLASE"/>
    <property type="match status" value="1"/>
</dbReference>
<evidence type="ECO:0000256" key="5">
    <source>
        <dbReference type="ARBA" id="ARBA00022631"/>
    </source>
</evidence>
<comment type="caution">
    <text evidence="10">The sequence shown here is derived from an EMBL/GenBank/DDBJ whole genome shotgun (WGS) entry which is preliminary data.</text>
</comment>
<keyword evidence="11" id="KW-1185">Reference proteome</keyword>
<comment type="function">
    <text evidence="2">Catalyzes the hydrolysis of 5-hydroxyisourate (HIU) to 2-oxo-4-hydroxy-4-carboxy-5-ureidoimidazoline (OHCU).</text>
</comment>
<evidence type="ECO:0000256" key="6">
    <source>
        <dbReference type="ARBA" id="ARBA00022801"/>
    </source>
</evidence>
<evidence type="ECO:0000256" key="2">
    <source>
        <dbReference type="ARBA" id="ARBA00002704"/>
    </source>
</evidence>
<reference evidence="10 11" key="1">
    <citation type="submission" date="2013-03" db="EMBL/GenBank/DDBJ databases">
        <authorList>
            <person name="Le V."/>
        </authorList>
    </citation>
    <scope>NUCLEOTIDE SEQUENCE [LARGE SCALE GENOMIC DNA]</scope>
    <source>
        <strain evidence="10 11">BiD32</strain>
    </source>
</reference>
<protein>
    <recommendedName>
        <fullName evidence="8">5-hydroxyisourate hydrolase</fullName>
        <shortName evidence="8">HIU hydrolase</shortName>
        <shortName evidence="8">HIUHase</shortName>
        <ecNumber evidence="8">3.5.2.17</ecNumber>
    </recommendedName>
</protein>
<dbReference type="CDD" id="cd05822">
    <property type="entry name" value="TLP_HIUase"/>
    <property type="match status" value="1"/>
</dbReference>
<dbReference type="InterPro" id="IPR036817">
    <property type="entry name" value="Transthyretin/HIU_hydrolase_sf"/>
</dbReference>
<dbReference type="AlphaFoldDB" id="N1MI30"/>
<dbReference type="NCBIfam" id="TIGR02962">
    <property type="entry name" value="hdxy_isourate"/>
    <property type="match status" value="1"/>
</dbReference>